<evidence type="ECO:0000256" key="4">
    <source>
        <dbReference type="PROSITE-ProRule" id="PRU00027"/>
    </source>
</evidence>
<accession>A0ABU6UIY5</accession>
<evidence type="ECO:0000256" key="2">
    <source>
        <dbReference type="ARBA" id="ARBA00022771"/>
    </source>
</evidence>
<evidence type="ECO:0000259" key="6">
    <source>
        <dbReference type="PROSITE" id="PS50808"/>
    </source>
</evidence>
<dbReference type="PANTHER" id="PTHR34396:SF24">
    <property type="entry name" value="BED-TYPE DOMAIN-CONTAINING PROTEIN"/>
    <property type="match status" value="1"/>
</dbReference>
<keyword evidence="3" id="KW-0862">Zinc</keyword>
<sequence length="214" mass="24095">MHDYFGDLINSSAAVKQILLESDTDEELDGGLADDETQTPLPMSGIDTVDASNSKKRKVRSTTSSVWNNFIKLEPEKDGKTRSQCKGCKKVYIAGDGTHGTSTMKRHIPKCRNLPKFHDLRKMMLNETRTLRVRQVDPLVLREIFPQSNASSGSYDFHMGDPSNRGDDPLSLDILEDLRNISFEADALHRKSSLDLYLDESVLDMNSKVDVLQY</sequence>
<organism evidence="7 8">
    <name type="scientific">Stylosanthes scabra</name>
    <dbReference type="NCBI Taxonomy" id="79078"/>
    <lineage>
        <taxon>Eukaryota</taxon>
        <taxon>Viridiplantae</taxon>
        <taxon>Streptophyta</taxon>
        <taxon>Embryophyta</taxon>
        <taxon>Tracheophyta</taxon>
        <taxon>Spermatophyta</taxon>
        <taxon>Magnoliopsida</taxon>
        <taxon>eudicotyledons</taxon>
        <taxon>Gunneridae</taxon>
        <taxon>Pentapetalae</taxon>
        <taxon>rosids</taxon>
        <taxon>fabids</taxon>
        <taxon>Fabales</taxon>
        <taxon>Fabaceae</taxon>
        <taxon>Papilionoideae</taxon>
        <taxon>50 kb inversion clade</taxon>
        <taxon>dalbergioids sensu lato</taxon>
        <taxon>Dalbergieae</taxon>
        <taxon>Pterocarpus clade</taxon>
        <taxon>Stylosanthes</taxon>
    </lineage>
</organism>
<evidence type="ECO:0000313" key="7">
    <source>
        <dbReference type="EMBL" id="MED6161272.1"/>
    </source>
</evidence>
<dbReference type="EMBL" id="JASCZI010121336">
    <property type="protein sequence ID" value="MED6161272.1"/>
    <property type="molecule type" value="Genomic_DNA"/>
</dbReference>
<keyword evidence="2 4" id="KW-0863">Zinc-finger</keyword>
<feature type="domain" description="BED-type" evidence="6">
    <location>
        <begin position="61"/>
        <end position="118"/>
    </location>
</feature>
<feature type="compositionally biased region" description="Acidic residues" evidence="5">
    <location>
        <begin position="26"/>
        <end position="37"/>
    </location>
</feature>
<feature type="region of interest" description="Disordered" evidence="5">
    <location>
        <begin position="26"/>
        <end position="55"/>
    </location>
</feature>
<name>A0ABU6UIY5_9FABA</name>
<proteinExistence type="predicted"/>
<keyword evidence="8" id="KW-1185">Reference proteome</keyword>
<dbReference type="Proteomes" id="UP001341840">
    <property type="component" value="Unassembled WGS sequence"/>
</dbReference>
<evidence type="ECO:0000256" key="1">
    <source>
        <dbReference type="ARBA" id="ARBA00022723"/>
    </source>
</evidence>
<dbReference type="Pfam" id="PF02892">
    <property type="entry name" value="zf-BED"/>
    <property type="match status" value="1"/>
</dbReference>
<evidence type="ECO:0000256" key="3">
    <source>
        <dbReference type="ARBA" id="ARBA00022833"/>
    </source>
</evidence>
<keyword evidence="1" id="KW-0479">Metal-binding</keyword>
<comment type="caution">
    <text evidence="7">The sequence shown here is derived from an EMBL/GenBank/DDBJ whole genome shotgun (WGS) entry which is preliminary data.</text>
</comment>
<reference evidence="7 8" key="1">
    <citation type="journal article" date="2023" name="Plants (Basel)">
        <title>Bridging the Gap: Combining Genomics and Transcriptomics Approaches to Understand Stylosanthes scabra, an Orphan Legume from the Brazilian Caatinga.</title>
        <authorList>
            <person name="Ferreira-Neto J.R.C."/>
            <person name="da Silva M.D."/>
            <person name="Binneck E."/>
            <person name="de Melo N.F."/>
            <person name="da Silva R.H."/>
            <person name="de Melo A.L.T.M."/>
            <person name="Pandolfi V."/>
            <person name="Bustamante F.O."/>
            <person name="Brasileiro-Vidal A.C."/>
            <person name="Benko-Iseppon A.M."/>
        </authorList>
    </citation>
    <scope>NUCLEOTIDE SEQUENCE [LARGE SCALE GENOMIC DNA]</scope>
    <source>
        <tissue evidence="7">Leaves</tissue>
    </source>
</reference>
<dbReference type="PROSITE" id="PS50808">
    <property type="entry name" value="ZF_BED"/>
    <property type="match status" value="1"/>
</dbReference>
<dbReference type="InterPro" id="IPR003656">
    <property type="entry name" value="Znf_BED"/>
</dbReference>
<gene>
    <name evidence="7" type="ORF">PIB30_059243</name>
</gene>
<dbReference type="InterPro" id="IPR053031">
    <property type="entry name" value="Cuticle_assoc_protein"/>
</dbReference>
<protein>
    <recommendedName>
        <fullName evidence="6">BED-type domain-containing protein</fullName>
    </recommendedName>
</protein>
<dbReference type="SMART" id="SM00614">
    <property type="entry name" value="ZnF_BED"/>
    <property type="match status" value="1"/>
</dbReference>
<dbReference type="PANTHER" id="PTHR34396">
    <property type="entry name" value="OS03G0264950 PROTEIN-RELATED"/>
    <property type="match status" value="1"/>
</dbReference>
<evidence type="ECO:0000313" key="8">
    <source>
        <dbReference type="Proteomes" id="UP001341840"/>
    </source>
</evidence>
<evidence type="ECO:0000256" key="5">
    <source>
        <dbReference type="SAM" id="MobiDB-lite"/>
    </source>
</evidence>